<dbReference type="NCBIfam" id="TIGR00929">
    <property type="entry name" value="VirB4_CagE"/>
    <property type="match status" value="1"/>
</dbReference>
<dbReference type="PANTHER" id="PTHR30121">
    <property type="entry name" value="UNCHARACTERIZED PROTEIN YJGR-RELATED"/>
    <property type="match status" value="1"/>
</dbReference>
<keyword evidence="9" id="KW-1185">Reference proteome</keyword>
<evidence type="ECO:0000313" key="8">
    <source>
        <dbReference type="EMBL" id="RDC59380.1"/>
    </source>
</evidence>
<dbReference type="SUPFAM" id="SSF52540">
    <property type="entry name" value="P-loop containing nucleoside triphosphate hydrolases"/>
    <property type="match status" value="1"/>
</dbReference>
<comment type="caution">
    <text evidence="8">The sequence shown here is derived from an EMBL/GenBank/DDBJ whole genome shotgun (WGS) entry which is preliminary data.</text>
</comment>
<dbReference type="InterPro" id="IPR051162">
    <property type="entry name" value="T4SS_component"/>
</dbReference>
<dbReference type="InterPro" id="IPR018145">
    <property type="entry name" value="CagE_TrbE_VirB_cntrl_dom"/>
</dbReference>
<dbReference type="AlphaFoldDB" id="A0A369Q4M0"/>
<reference evidence="8 9" key="1">
    <citation type="submission" date="2018-04" db="EMBL/GenBank/DDBJ databases">
        <title>Altererythrobacter sp. HME9302 genome sequencing and assembly.</title>
        <authorList>
            <person name="Kang H."/>
            <person name="Kim H."/>
            <person name="Joh K."/>
        </authorList>
    </citation>
    <scope>NUCLEOTIDE SEQUENCE [LARGE SCALE GENOMIC DNA]</scope>
    <source>
        <strain evidence="8 9">HME9302</strain>
    </source>
</reference>
<dbReference type="Gene3D" id="3.40.50.300">
    <property type="entry name" value="P-loop containing nucleotide triphosphate hydrolases"/>
    <property type="match status" value="1"/>
</dbReference>
<dbReference type="OrthoDB" id="9816422at2"/>
<sequence>MNKWRGAAAWSGKEARVGERLPYARLLDGQTVLLRDGSVMTSLQVPGLLFETEDSEALNAHAATREVMLRSTLDARFVLYHHVIRRRVSVELDTKFADPLAAHIDARWKERLASGSLFVNDQFVTIIRRPARGKAGMAERAAKLWKRAKNTGGRKTSSTEMEPDPKDVRALKAAATGLVASLQSYGAILLGDYAGGHDKTNSEMLELLSALYNGEMRPVRRPSDDTDIGEMLPYRRASFGLDAMELRGSGEPDFAAILGLKDYPDATSPGLLDQMLRLPYEMVVTESYAPAERQTARERMDLAIRRLRSADEEAAAERADMMAARDALGNGAVAFGDHHLTVLVREQTLPALDDACAAVAASLADTGAIAVREDTNLEPAFWGQFPGNEHYIVRRAMISSANMASFGSFHGFALGQAENNHWGEAVTLLQTTSGTPFFFNFHHGDLGNFSVIGPSGSGKTVVMNFLAAQAQKYTPRTILFDKDRGAELFVRGIGGTYDRIVAGEPSGFNPLSLPDSAANRAFLRDWLAVLLDAGGPEEFATIGQAVDAAYANDASLRQLRHFRELLAGASRPQPGDLADRLSAWIRPAGGSEGRGGEHGWLFDNDVDRLDLSVSTLGFDMTALLENPRLRTPVMMYLFHRIEERLDGQPTMILIDEGWKALDDEVFATRIRDWLKTLRKRNALVGFATQSARDALDSRIATALVEQTATMVFMPNARARPEDYCDGFGLTQHELSLIRTLPAHSRCFLVRQPDASVVVRLDLSGAPEVLTMLSGRESTVRQLDRLRDAVGDNPADWFGPLTGHAWPGPAQDDLVAPALAYETAFDKAAE</sequence>
<evidence type="ECO:0000256" key="3">
    <source>
        <dbReference type="ARBA" id="ARBA00022840"/>
    </source>
</evidence>
<evidence type="ECO:0000259" key="6">
    <source>
        <dbReference type="Pfam" id="PF03135"/>
    </source>
</evidence>
<dbReference type="EMBL" id="QBKA01000002">
    <property type="protein sequence ID" value="RDC59380.1"/>
    <property type="molecule type" value="Genomic_DNA"/>
</dbReference>
<dbReference type="InterPro" id="IPR027417">
    <property type="entry name" value="P-loop_NTPase"/>
</dbReference>
<protein>
    <recommendedName>
        <fullName evidence="5">Type IV secretion system protein virB4</fullName>
    </recommendedName>
</protein>
<keyword evidence="2" id="KW-0547">Nucleotide-binding</keyword>
<evidence type="ECO:0000256" key="4">
    <source>
        <dbReference type="ARBA" id="ARBA00023026"/>
    </source>
</evidence>
<feature type="domain" description="TraG P-loop" evidence="7">
    <location>
        <begin position="595"/>
        <end position="713"/>
    </location>
</feature>
<evidence type="ECO:0000256" key="1">
    <source>
        <dbReference type="ARBA" id="ARBA00006512"/>
    </source>
</evidence>
<dbReference type="InterPro" id="IPR004346">
    <property type="entry name" value="CagE_TrbE_VirB"/>
</dbReference>
<dbReference type="Pfam" id="PF03135">
    <property type="entry name" value="CagE_TrbE_VirB"/>
    <property type="match status" value="1"/>
</dbReference>
<dbReference type="InterPro" id="IPR043964">
    <property type="entry name" value="P-loop_TraG"/>
</dbReference>
<evidence type="ECO:0000259" key="7">
    <source>
        <dbReference type="Pfam" id="PF19044"/>
    </source>
</evidence>
<organism evidence="8 9">
    <name type="scientific">Alteripontixanthobacter maritimus</name>
    <dbReference type="NCBI Taxonomy" id="2161824"/>
    <lineage>
        <taxon>Bacteria</taxon>
        <taxon>Pseudomonadati</taxon>
        <taxon>Pseudomonadota</taxon>
        <taxon>Alphaproteobacteria</taxon>
        <taxon>Sphingomonadales</taxon>
        <taxon>Erythrobacteraceae</taxon>
        <taxon>Alteripontixanthobacter</taxon>
    </lineage>
</organism>
<name>A0A369Q4M0_9SPHN</name>
<gene>
    <name evidence="8" type="ORF">HME9302_00567</name>
</gene>
<dbReference type="PANTHER" id="PTHR30121:SF12">
    <property type="entry name" value="TYPE IV SECRETION SYSTEM PROTEIN CAGE"/>
    <property type="match status" value="1"/>
</dbReference>
<dbReference type="RefSeq" id="WP_115365747.1">
    <property type="nucleotide sequence ID" value="NZ_QBKA01000002.1"/>
</dbReference>
<dbReference type="Proteomes" id="UP000253727">
    <property type="component" value="Unassembled WGS sequence"/>
</dbReference>
<evidence type="ECO:0000313" key="9">
    <source>
        <dbReference type="Proteomes" id="UP000253727"/>
    </source>
</evidence>
<keyword evidence="3" id="KW-0067">ATP-binding</keyword>
<dbReference type="GO" id="GO:0005524">
    <property type="term" value="F:ATP binding"/>
    <property type="evidence" value="ECO:0007669"/>
    <property type="project" value="UniProtKB-KW"/>
</dbReference>
<accession>A0A369Q4M0</accession>
<proteinExistence type="inferred from homology"/>
<keyword evidence="4" id="KW-0843">Virulence</keyword>
<comment type="similarity">
    <text evidence="1">Belongs to the TrbE/VirB4 family.</text>
</comment>
<feature type="domain" description="CagE TrbE VirB component of type IV transporter system central" evidence="6">
    <location>
        <begin position="190"/>
        <end position="394"/>
    </location>
</feature>
<evidence type="ECO:0000256" key="2">
    <source>
        <dbReference type="ARBA" id="ARBA00022741"/>
    </source>
</evidence>
<dbReference type="Pfam" id="PF19044">
    <property type="entry name" value="P-loop_TraG"/>
    <property type="match status" value="1"/>
</dbReference>
<evidence type="ECO:0000256" key="5">
    <source>
        <dbReference type="ARBA" id="ARBA00023635"/>
    </source>
</evidence>